<dbReference type="OrthoDB" id="3253621at2759"/>
<organism evidence="2 3">
    <name type="scientific">Mycena sanguinolenta</name>
    <dbReference type="NCBI Taxonomy" id="230812"/>
    <lineage>
        <taxon>Eukaryota</taxon>
        <taxon>Fungi</taxon>
        <taxon>Dikarya</taxon>
        <taxon>Basidiomycota</taxon>
        <taxon>Agaricomycotina</taxon>
        <taxon>Agaricomycetes</taxon>
        <taxon>Agaricomycetidae</taxon>
        <taxon>Agaricales</taxon>
        <taxon>Marasmiineae</taxon>
        <taxon>Mycenaceae</taxon>
        <taxon>Mycena</taxon>
    </lineage>
</organism>
<reference evidence="2" key="1">
    <citation type="submission" date="2020-05" db="EMBL/GenBank/DDBJ databases">
        <title>Mycena genomes resolve the evolution of fungal bioluminescence.</title>
        <authorList>
            <person name="Tsai I.J."/>
        </authorList>
    </citation>
    <scope>NUCLEOTIDE SEQUENCE</scope>
    <source>
        <strain evidence="2">160909Yilan</strain>
    </source>
</reference>
<feature type="compositionally biased region" description="Pro residues" evidence="1">
    <location>
        <begin position="552"/>
        <end position="561"/>
    </location>
</feature>
<accession>A0A8H6X604</accession>
<evidence type="ECO:0000256" key="1">
    <source>
        <dbReference type="SAM" id="MobiDB-lite"/>
    </source>
</evidence>
<protein>
    <submittedName>
        <fullName evidence="2">Uncharacterized protein</fullName>
    </submittedName>
</protein>
<proteinExistence type="predicted"/>
<gene>
    <name evidence="2" type="ORF">MSAN_02360700</name>
</gene>
<feature type="compositionally biased region" description="Polar residues" evidence="1">
    <location>
        <begin position="1012"/>
        <end position="1027"/>
    </location>
</feature>
<feature type="region of interest" description="Disordered" evidence="1">
    <location>
        <begin position="842"/>
        <end position="931"/>
    </location>
</feature>
<sequence length="1529" mass="168399">MPTQRTPDAQRTSTTSTTSEPQPRRKANLKDAGAPAPPLPLVAVPRYHTRFTFPKAGEIAAIRPGFVGWRVAGKTYGYDLFKTCFRIRNPDFEITHTEKLAVLTHGLPIVRYVYSVIDHTQPLPSDFTTALAGLSTLLASVHAAVDNDPTLRRHSNEWDFVPTPYMPVQHYPAHGLQARPPHSNFTASVEQLANAPSLFEEVLHGSERHLAFQRALGLAPASYASSTSSTTSLTTRYSQPPPLTDPTDEEPEEGEYEAPSKKRKASPASSKPIKGKEKEVTDENNNEGEVAAPPAKKHRGTLIKKEPKSKMACAPVESPPGPNTRGRKLVKFDPKTEICVKVDRAPTASPIFPPLSYHHYARCSLKSKPRPPARVPRYTPLFTLPPRGTIAVINPDFIAWKLAGNAEGYELFMTFFRFRHDKFHMDHQQKVDLLNAGLPLFRYILSKIDFSVALPPDFTTALAGLGDLLDSIREDIYEDRSLKRIDSEWDYVLVPSMPRSKYPAHPLNARPPPSSAVIPKTDLANAPLLYEKVPQSSERAIAFGQGSGRLPSPIPSDPPAPEATTKSREKKAVYETVEDLSGDDNQPPTKKHKTSSGKAVVPSHMPPPKIPSPSAPIIRSRNPGPVRLAENPAESLKSSTKIKEKDVASDYPGIYLKNDANPIILERQNDPVFMACLEVLPRMLEEIYTTKGNNWTNAHDPASGSFHDALSAQPPSRACFNCTILSVDCVANGVGLPCSNCLSKKIQTCCDHVVELRRTVQLYRKVADQSGLLIPLVNNNWTRFENLVSITDRSHSVYRDFLCAITCESSVRMAFVLPSLPPDHDNPIDCMNELIDVLNERFHSSPSSSPDAEGETIAPSTQRDIPEDDSDGADASYDRSPKRPTRSRKSEDDGGEPMQVYSPKTKVGPPKSKGKKTTTEGGKSPIPLLQPDTVAHSAVSADFNTKYSVVAVENKVRQWAHTVDHHPETKHYPLPTAVETFTSLYAGYRNARAAIAKVAKVQAAESFKKAQTESTAVQEKSSKSTKSGDPILPKIVVVVTLKERPETSKRARSSTIASSATNALLQCQCPAKKTIHDSGSNMSILAGAPPLERMILHYASQKSRKEDDDEIMFIDDIYKIVEHATQVRDKSEHVAATAESLIRTDNYIRIRTALTSVARLASTGWVGLRDNAIANAAARAAESAAQTGDPIVPEFEIPPSGSFNRGEALAEPGMLLITAEMQGPTKAIIDADDGVIVILNCGPTEATNWECVTNQASTAMDNAAKLLYGPEYNQEPLGNSSRRGPHYAEHMGAGMGGGQRRPTPFTLHSAVRQILMLLLLNSAIARFISMANFLFQLYAPRLYAYYLETMQALQTWDPNLPLLAPLLSCVFACITFNFGPQTVTLLHLDFLNLAWGWCFITAPGWYDHRKGGHLIIWDLRLVIEFSPGATFAIPSAVLRHSNVSIQKGEKRFSITQYTSVGLFRFVNNSFQMDITGKASMSKAEEREFAAAAQRRYSEGIEMHSTLEDLKMRAFMYSRIPNNPYLSVDA</sequence>
<dbReference type="Proteomes" id="UP000623467">
    <property type="component" value="Unassembled WGS sequence"/>
</dbReference>
<name>A0A8H6X604_9AGAR</name>
<feature type="compositionally biased region" description="Low complexity" evidence="1">
    <location>
        <begin position="225"/>
        <end position="235"/>
    </location>
</feature>
<feature type="region of interest" description="Disordered" evidence="1">
    <location>
        <begin position="543"/>
        <end position="641"/>
    </location>
</feature>
<feature type="region of interest" description="Disordered" evidence="1">
    <location>
        <begin position="223"/>
        <end position="328"/>
    </location>
</feature>
<comment type="caution">
    <text evidence="2">The sequence shown here is derived from an EMBL/GenBank/DDBJ whole genome shotgun (WGS) entry which is preliminary data.</text>
</comment>
<feature type="compositionally biased region" description="Acidic residues" evidence="1">
    <location>
        <begin position="246"/>
        <end position="256"/>
    </location>
</feature>
<feature type="compositionally biased region" description="Low complexity" evidence="1">
    <location>
        <begin position="902"/>
        <end position="911"/>
    </location>
</feature>
<evidence type="ECO:0000313" key="3">
    <source>
        <dbReference type="Proteomes" id="UP000623467"/>
    </source>
</evidence>
<dbReference type="EMBL" id="JACAZH010000044">
    <property type="protein sequence ID" value="KAF7334844.1"/>
    <property type="molecule type" value="Genomic_DNA"/>
</dbReference>
<feature type="region of interest" description="Disordered" evidence="1">
    <location>
        <begin position="1008"/>
        <end position="1028"/>
    </location>
</feature>
<evidence type="ECO:0000313" key="2">
    <source>
        <dbReference type="EMBL" id="KAF7334844.1"/>
    </source>
</evidence>
<feature type="region of interest" description="Disordered" evidence="1">
    <location>
        <begin position="1"/>
        <end position="37"/>
    </location>
</feature>
<feature type="compositionally biased region" description="Polar residues" evidence="1">
    <location>
        <begin position="1"/>
        <end position="11"/>
    </location>
</feature>
<dbReference type="Gene3D" id="3.60.130.30">
    <property type="match status" value="1"/>
</dbReference>
<feature type="compositionally biased region" description="Pro residues" evidence="1">
    <location>
        <begin position="604"/>
        <end position="614"/>
    </location>
</feature>
<keyword evidence="3" id="KW-1185">Reference proteome</keyword>